<keyword evidence="2" id="KW-1185">Reference proteome</keyword>
<dbReference type="Proteomes" id="UP000054477">
    <property type="component" value="Unassembled WGS sequence"/>
</dbReference>
<dbReference type="EMBL" id="KN838625">
    <property type="protein sequence ID" value="KIK00445.1"/>
    <property type="molecule type" value="Genomic_DNA"/>
</dbReference>
<evidence type="ECO:0000313" key="1">
    <source>
        <dbReference type="EMBL" id="KIK00445.1"/>
    </source>
</evidence>
<gene>
    <name evidence="1" type="ORF">K443DRAFT_665769</name>
</gene>
<reference evidence="1 2" key="1">
    <citation type="submission" date="2014-04" db="EMBL/GenBank/DDBJ databases">
        <authorList>
            <consortium name="DOE Joint Genome Institute"/>
            <person name="Kuo A."/>
            <person name="Kohler A."/>
            <person name="Nagy L.G."/>
            <person name="Floudas D."/>
            <person name="Copeland A."/>
            <person name="Barry K.W."/>
            <person name="Cichocki N."/>
            <person name="Veneault-Fourrey C."/>
            <person name="LaButti K."/>
            <person name="Lindquist E.A."/>
            <person name="Lipzen A."/>
            <person name="Lundell T."/>
            <person name="Morin E."/>
            <person name="Murat C."/>
            <person name="Sun H."/>
            <person name="Tunlid A."/>
            <person name="Henrissat B."/>
            <person name="Grigoriev I.V."/>
            <person name="Hibbett D.S."/>
            <person name="Martin F."/>
            <person name="Nordberg H.P."/>
            <person name="Cantor M.N."/>
            <person name="Hua S.X."/>
        </authorList>
    </citation>
    <scope>NUCLEOTIDE SEQUENCE [LARGE SCALE GENOMIC DNA]</scope>
    <source>
        <strain evidence="1 2">LaAM-08-1</strain>
    </source>
</reference>
<protein>
    <recommendedName>
        <fullName evidence="3">F-box domain-containing protein</fullName>
    </recommendedName>
</protein>
<organism evidence="1 2">
    <name type="scientific">Laccaria amethystina LaAM-08-1</name>
    <dbReference type="NCBI Taxonomy" id="1095629"/>
    <lineage>
        <taxon>Eukaryota</taxon>
        <taxon>Fungi</taxon>
        <taxon>Dikarya</taxon>
        <taxon>Basidiomycota</taxon>
        <taxon>Agaricomycotina</taxon>
        <taxon>Agaricomycetes</taxon>
        <taxon>Agaricomycetidae</taxon>
        <taxon>Agaricales</taxon>
        <taxon>Agaricineae</taxon>
        <taxon>Hydnangiaceae</taxon>
        <taxon>Laccaria</taxon>
    </lineage>
</organism>
<dbReference type="OrthoDB" id="2977329at2759"/>
<name>A0A0C9WQD4_9AGAR</name>
<proteinExistence type="predicted"/>
<reference evidence="2" key="2">
    <citation type="submission" date="2015-01" db="EMBL/GenBank/DDBJ databases">
        <title>Evolutionary Origins and Diversification of the Mycorrhizal Mutualists.</title>
        <authorList>
            <consortium name="DOE Joint Genome Institute"/>
            <consortium name="Mycorrhizal Genomics Consortium"/>
            <person name="Kohler A."/>
            <person name="Kuo A."/>
            <person name="Nagy L.G."/>
            <person name="Floudas D."/>
            <person name="Copeland A."/>
            <person name="Barry K.W."/>
            <person name="Cichocki N."/>
            <person name="Veneault-Fourrey C."/>
            <person name="LaButti K."/>
            <person name="Lindquist E.A."/>
            <person name="Lipzen A."/>
            <person name="Lundell T."/>
            <person name="Morin E."/>
            <person name="Murat C."/>
            <person name="Riley R."/>
            <person name="Ohm R."/>
            <person name="Sun H."/>
            <person name="Tunlid A."/>
            <person name="Henrissat B."/>
            <person name="Grigoriev I.V."/>
            <person name="Hibbett D.S."/>
            <person name="Martin F."/>
        </authorList>
    </citation>
    <scope>NUCLEOTIDE SEQUENCE [LARGE SCALE GENOMIC DNA]</scope>
    <source>
        <strain evidence="2">LaAM-08-1</strain>
    </source>
</reference>
<evidence type="ECO:0008006" key="3">
    <source>
        <dbReference type="Google" id="ProtNLM"/>
    </source>
</evidence>
<evidence type="ECO:0000313" key="2">
    <source>
        <dbReference type="Proteomes" id="UP000054477"/>
    </source>
</evidence>
<sequence length="270" mass="30630">MTVQLPYDVVGEVINYLSNDKLSLRACSLICKSTVPLCRRYIFSSIYLRNLQQVRRFRELLKRSPDIANHIRILGHAFGNLTNEDNLVEYCQLLLEIIRSCAPTLQNLACSSCALCPLQLGGMPKLPFLKIFNLALYWESAWVEESGFWVPKLANKHVTNVEIEALSNMLSDCPELNEINVSIRFGNPGTRDPRQLIDGSVSVVDWKGCLKMCKVMDESLSRLQSETLRLVSFTFIMEELEGGADGVIFHRIFPFLSARRILRVSAIVED</sequence>
<dbReference type="AlphaFoldDB" id="A0A0C9WQD4"/>
<accession>A0A0C9WQD4</accession>
<dbReference type="HOGENOM" id="CLU_1030830_0_0_1"/>